<keyword evidence="2" id="KW-0328">Glycosyltransferase</keyword>
<dbReference type="EMBL" id="CACTIH010003839">
    <property type="protein sequence ID" value="CAA2986041.1"/>
    <property type="molecule type" value="Genomic_DNA"/>
</dbReference>
<gene>
    <name evidence="8" type="ORF">OLEA9_A045380</name>
</gene>
<dbReference type="Gramene" id="OE9A045380T1">
    <property type="protein sequence ID" value="OE9A045380C1"/>
    <property type="gene ID" value="OE9A045380"/>
</dbReference>
<dbReference type="GO" id="GO:0000139">
    <property type="term" value="C:Golgi membrane"/>
    <property type="evidence" value="ECO:0007669"/>
    <property type="project" value="UniProtKB-SubCell"/>
</dbReference>
<keyword evidence="9" id="KW-1185">Reference proteome</keyword>
<keyword evidence="4" id="KW-0812">Transmembrane</keyword>
<evidence type="ECO:0000256" key="6">
    <source>
        <dbReference type="ARBA" id="ARBA00023034"/>
    </source>
</evidence>
<evidence type="ECO:0000256" key="3">
    <source>
        <dbReference type="ARBA" id="ARBA00022679"/>
    </source>
</evidence>
<dbReference type="AlphaFoldDB" id="A0A8S0S2V0"/>
<evidence type="ECO:0000256" key="1">
    <source>
        <dbReference type="ARBA" id="ARBA00004394"/>
    </source>
</evidence>
<accession>A0A8S0S2V0</accession>
<organism evidence="8 9">
    <name type="scientific">Olea europaea subsp. europaea</name>
    <dbReference type="NCBI Taxonomy" id="158383"/>
    <lineage>
        <taxon>Eukaryota</taxon>
        <taxon>Viridiplantae</taxon>
        <taxon>Streptophyta</taxon>
        <taxon>Embryophyta</taxon>
        <taxon>Tracheophyta</taxon>
        <taxon>Spermatophyta</taxon>
        <taxon>Magnoliopsida</taxon>
        <taxon>eudicotyledons</taxon>
        <taxon>Gunneridae</taxon>
        <taxon>Pentapetalae</taxon>
        <taxon>asterids</taxon>
        <taxon>lamiids</taxon>
        <taxon>Lamiales</taxon>
        <taxon>Oleaceae</taxon>
        <taxon>Oleeae</taxon>
        <taxon>Olea</taxon>
    </lineage>
</organism>
<evidence type="ECO:0000256" key="7">
    <source>
        <dbReference type="ARBA" id="ARBA00023136"/>
    </source>
</evidence>
<dbReference type="PANTHER" id="PTHR32044">
    <property type="entry name" value="GLUCOMANNAN 4-BETA-MANNOSYLTRANSFERASE 9"/>
    <property type="match status" value="1"/>
</dbReference>
<name>A0A8S0S2V0_OLEEU</name>
<evidence type="ECO:0000313" key="8">
    <source>
        <dbReference type="EMBL" id="CAA2986041.1"/>
    </source>
</evidence>
<reference evidence="8 9" key="1">
    <citation type="submission" date="2019-12" db="EMBL/GenBank/DDBJ databases">
        <authorList>
            <person name="Alioto T."/>
            <person name="Alioto T."/>
            <person name="Gomez Garrido J."/>
        </authorList>
    </citation>
    <scope>NUCLEOTIDE SEQUENCE [LARGE SCALE GENOMIC DNA]</scope>
</reference>
<dbReference type="GO" id="GO:0051753">
    <property type="term" value="F:mannan synthase activity"/>
    <property type="evidence" value="ECO:0007669"/>
    <property type="project" value="TreeGrafter"/>
</dbReference>
<keyword evidence="5" id="KW-1133">Transmembrane helix</keyword>
<sequence length="110" mass="12615">MFTFFFYCVVLPLTILVPEVDVAKWGVIYIPCIIIALNSVGTPRSFHLLFYWVLFENVMSLHRTKYTIIGLLEAKRANKWVVTEKLGDALENKSNAKQAPKKFGFKLGDM</sequence>
<evidence type="ECO:0000256" key="5">
    <source>
        <dbReference type="ARBA" id="ARBA00022989"/>
    </source>
</evidence>
<dbReference type="Proteomes" id="UP000594638">
    <property type="component" value="Unassembled WGS sequence"/>
</dbReference>
<comment type="caution">
    <text evidence="8">The sequence shown here is derived from an EMBL/GenBank/DDBJ whole genome shotgun (WGS) entry which is preliminary data.</text>
</comment>
<protein>
    <submittedName>
        <fullName evidence="8">Glucomannan 4-beta-mannosyltransferase 2-like</fullName>
    </submittedName>
</protein>
<dbReference type="OrthoDB" id="909561at2759"/>
<keyword evidence="3" id="KW-0808">Transferase</keyword>
<keyword evidence="6" id="KW-0333">Golgi apparatus</keyword>
<comment type="subcellular location">
    <subcellularLocation>
        <location evidence="1">Golgi apparatus membrane</location>
    </subcellularLocation>
</comment>
<evidence type="ECO:0000256" key="4">
    <source>
        <dbReference type="ARBA" id="ARBA00022692"/>
    </source>
</evidence>
<keyword evidence="7" id="KW-0472">Membrane</keyword>
<evidence type="ECO:0000256" key="2">
    <source>
        <dbReference type="ARBA" id="ARBA00022676"/>
    </source>
</evidence>
<dbReference type="PANTHER" id="PTHR32044:SF17">
    <property type="entry name" value="GLUCOMANNAN 4-BETA-MANNOSYLTRANSFERASE 2"/>
    <property type="match status" value="1"/>
</dbReference>
<evidence type="ECO:0000313" key="9">
    <source>
        <dbReference type="Proteomes" id="UP000594638"/>
    </source>
</evidence>
<proteinExistence type="predicted"/>